<feature type="region of interest" description="Disordered" evidence="3">
    <location>
        <begin position="380"/>
        <end position="442"/>
    </location>
</feature>
<dbReference type="EMBL" id="LSMT01000130">
    <property type="protein sequence ID" value="PFX26270.1"/>
    <property type="molecule type" value="Genomic_DNA"/>
</dbReference>
<dbReference type="GO" id="GO:0016020">
    <property type="term" value="C:membrane"/>
    <property type="evidence" value="ECO:0007669"/>
    <property type="project" value="InterPro"/>
</dbReference>
<feature type="disulfide bond" evidence="2">
    <location>
        <begin position="111"/>
        <end position="121"/>
    </location>
</feature>
<comment type="caution">
    <text evidence="6">The sequence shown here is derived from an EMBL/GenBank/DDBJ whole genome shotgun (WGS) entry which is preliminary data.</text>
</comment>
<keyword evidence="7" id="KW-1185">Reference proteome</keyword>
<dbReference type="FunFam" id="3.10.250.10:FF:000043">
    <property type="entry name" value="Lysyl oxidase homolog 3B"/>
    <property type="match status" value="1"/>
</dbReference>
<accession>A0A2B4SBT0</accession>
<dbReference type="PANTHER" id="PTHR48071:SF18">
    <property type="entry name" value="DELETED IN MALIGNANT BRAIN TUMORS 1 PROTEIN-RELATED"/>
    <property type="match status" value="1"/>
</dbReference>
<dbReference type="PROSITE" id="PS50287">
    <property type="entry name" value="SRCR_2"/>
    <property type="match status" value="1"/>
</dbReference>
<dbReference type="PANTHER" id="PTHR48071">
    <property type="entry name" value="SRCR DOMAIN-CONTAINING PROTEIN"/>
    <property type="match status" value="1"/>
</dbReference>
<sequence>MCTVIKELSRKFYTESRYHAVGEVGGKGNNTKDDKLTKVYIRLKDPVLSYAGRVEISKDEKTWGTICDKYWTGNDANVTCIQLGFPFAVAAVPMAGFSAGTGSIFLKDVQCTGSEKSLVECEHDVWKTHDVNESCNHSMDVGVVCYPHKEILPMIIMIVLGSFLGLSCLVNICLIYYVCCKRKRKKKRHLTAVKQSTLSRRTGSQARLDNLGIDNEICTELSTSITQNNLIIQKNGNSPADPSTGKSTKEISEEATANQGGMEQHVYQRLQSCVIDPVSEEYRDIFAHGLEKPLSQQAERKEIGKSVRAVGYQSIKPKGVEHSKDDGNGKVNRYEHLQLQDRLPHEVRPSQVEQGSDPNGNESEDNADYVDVVDDGRLATNAKAIPTSSGTKGTNLYETLRSVPGSPSHQVNAAGPCSTSAADQHSVQVENQEEDDYMELLA</sequence>
<dbReference type="InterPro" id="IPR036772">
    <property type="entry name" value="SRCR-like_dom_sf"/>
</dbReference>
<gene>
    <name evidence="6" type="primary">DMBT1</name>
    <name evidence="6" type="ORF">AWC38_SpisGene9067</name>
</gene>
<organism evidence="6 7">
    <name type="scientific">Stylophora pistillata</name>
    <name type="common">Smooth cauliflower coral</name>
    <dbReference type="NCBI Taxonomy" id="50429"/>
    <lineage>
        <taxon>Eukaryota</taxon>
        <taxon>Metazoa</taxon>
        <taxon>Cnidaria</taxon>
        <taxon>Anthozoa</taxon>
        <taxon>Hexacorallia</taxon>
        <taxon>Scleractinia</taxon>
        <taxon>Astrocoeniina</taxon>
        <taxon>Pocilloporidae</taxon>
        <taxon>Stylophora</taxon>
    </lineage>
</organism>
<dbReference type="OrthoDB" id="536948at2759"/>
<feature type="compositionally biased region" description="Acidic residues" evidence="3">
    <location>
        <begin position="431"/>
        <end position="442"/>
    </location>
</feature>
<dbReference type="Proteomes" id="UP000225706">
    <property type="component" value="Unassembled WGS sequence"/>
</dbReference>
<evidence type="ECO:0000313" key="6">
    <source>
        <dbReference type="EMBL" id="PFX26270.1"/>
    </source>
</evidence>
<dbReference type="SUPFAM" id="SSF56487">
    <property type="entry name" value="SRCR-like"/>
    <property type="match status" value="1"/>
</dbReference>
<evidence type="ECO:0000256" key="3">
    <source>
        <dbReference type="SAM" id="MobiDB-lite"/>
    </source>
</evidence>
<feature type="compositionally biased region" description="Polar residues" evidence="3">
    <location>
        <begin position="232"/>
        <end position="246"/>
    </location>
</feature>
<dbReference type="SMART" id="SM00202">
    <property type="entry name" value="SR"/>
    <property type="match status" value="1"/>
</dbReference>
<keyword evidence="4" id="KW-0472">Membrane</keyword>
<dbReference type="PRINTS" id="PR00258">
    <property type="entry name" value="SPERACTRCPTR"/>
</dbReference>
<reference evidence="7" key="1">
    <citation type="journal article" date="2017" name="bioRxiv">
        <title>Comparative analysis of the genomes of Stylophora pistillata and Acropora digitifera provides evidence for extensive differences between species of corals.</title>
        <authorList>
            <person name="Voolstra C.R."/>
            <person name="Li Y."/>
            <person name="Liew Y.J."/>
            <person name="Baumgarten S."/>
            <person name="Zoccola D."/>
            <person name="Flot J.-F."/>
            <person name="Tambutte S."/>
            <person name="Allemand D."/>
            <person name="Aranda M."/>
        </authorList>
    </citation>
    <scope>NUCLEOTIDE SEQUENCE [LARGE SCALE GENOMIC DNA]</scope>
</reference>
<keyword evidence="1 2" id="KW-1015">Disulfide bond</keyword>
<feature type="compositionally biased region" description="Polar residues" evidence="3">
    <location>
        <begin position="405"/>
        <end position="430"/>
    </location>
</feature>
<feature type="compositionally biased region" description="Polar residues" evidence="3">
    <location>
        <begin position="386"/>
        <end position="397"/>
    </location>
</feature>
<dbReference type="Gene3D" id="3.10.250.10">
    <property type="entry name" value="SRCR-like domain"/>
    <property type="match status" value="1"/>
</dbReference>
<feature type="region of interest" description="Disordered" evidence="3">
    <location>
        <begin position="232"/>
        <end position="263"/>
    </location>
</feature>
<evidence type="ECO:0000313" key="7">
    <source>
        <dbReference type="Proteomes" id="UP000225706"/>
    </source>
</evidence>
<feature type="compositionally biased region" description="Polar residues" evidence="3">
    <location>
        <begin position="351"/>
        <end position="361"/>
    </location>
</feature>
<dbReference type="InterPro" id="IPR001190">
    <property type="entry name" value="SRCR"/>
</dbReference>
<feature type="region of interest" description="Disordered" evidence="3">
    <location>
        <begin position="339"/>
        <end position="367"/>
    </location>
</feature>
<evidence type="ECO:0000256" key="2">
    <source>
        <dbReference type="PROSITE-ProRule" id="PRU00196"/>
    </source>
</evidence>
<protein>
    <submittedName>
        <fullName evidence="6">Deleted in malignant brain tumors 1 protein</fullName>
    </submittedName>
</protein>
<keyword evidence="4" id="KW-0812">Transmembrane</keyword>
<comment type="caution">
    <text evidence="2">Lacks conserved residue(s) required for the propagation of feature annotation.</text>
</comment>
<evidence type="ECO:0000256" key="1">
    <source>
        <dbReference type="ARBA" id="ARBA00023157"/>
    </source>
</evidence>
<evidence type="ECO:0000256" key="4">
    <source>
        <dbReference type="SAM" id="Phobius"/>
    </source>
</evidence>
<name>A0A2B4SBT0_STYPI</name>
<feature type="compositionally biased region" description="Basic and acidic residues" evidence="3">
    <location>
        <begin position="339"/>
        <end position="348"/>
    </location>
</feature>
<dbReference type="AlphaFoldDB" id="A0A2B4SBT0"/>
<keyword evidence="4" id="KW-1133">Transmembrane helix</keyword>
<evidence type="ECO:0000259" key="5">
    <source>
        <dbReference type="PROSITE" id="PS50287"/>
    </source>
</evidence>
<proteinExistence type="predicted"/>
<feature type="domain" description="SRCR" evidence="5">
    <location>
        <begin position="41"/>
        <end position="146"/>
    </location>
</feature>
<feature type="transmembrane region" description="Helical" evidence="4">
    <location>
        <begin position="154"/>
        <end position="179"/>
    </location>
</feature>
<dbReference type="Pfam" id="PF00530">
    <property type="entry name" value="SRCR"/>
    <property type="match status" value="1"/>
</dbReference>